<dbReference type="PANTHER" id="PTHR24363:SF0">
    <property type="entry name" value="SERINE_THREONINE KINASE LIKE DOMAIN CONTAINING 1"/>
    <property type="match status" value="1"/>
</dbReference>
<evidence type="ECO:0000256" key="6">
    <source>
        <dbReference type="ARBA" id="ARBA00022840"/>
    </source>
</evidence>
<dbReference type="SMART" id="SM00220">
    <property type="entry name" value="S_TKc"/>
    <property type="match status" value="1"/>
</dbReference>
<keyword evidence="11" id="KW-1133">Transmembrane helix</keyword>
<name>A0A9E8ZC25_9CYAN</name>
<comment type="catalytic activity">
    <reaction evidence="8">
        <text>L-seryl-[protein] + ATP = O-phospho-L-seryl-[protein] + ADP + H(+)</text>
        <dbReference type="Rhea" id="RHEA:17989"/>
        <dbReference type="Rhea" id="RHEA-COMP:9863"/>
        <dbReference type="Rhea" id="RHEA-COMP:11604"/>
        <dbReference type="ChEBI" id="CHEBI:15378"/>
        <dbReference type="ChEBI" id="CHEBI:29999"/>
        <dbReference type="ChEBI" id="CHEBI:30616"/>
        <dbReference type="ChEBI" id="CHEBI:83421"/>
        <dbReference type="ChEBI" id="CHEBI:456216"/>
        <dbReference type="EC" id="2.7.11.1"/>
    </reaction>
</comment>
<keyword evidence="5 13" id="KW-0418">Kinase</keyword>
<keyword evidence="14" id="KW-1185">Reference proteome</keyword>
<accession>A0A9E8ZC25</accession>
<evidence type="ECO:0000256" key="1">
    <source>
        <dbReference type="ARBA" id="ARBA00012513"/>
    </source>
</evidence>
<feature type="transmembrane region" description="Helical" evidence="11">
    <location>
        <begin position="470"/>
        <end position="495"/>
    </location>
</feature>
<evidence type="ECO:0000256" key="7">
    <source>
        <dbReference type="ARBA" id="ARBA00047899"/>
    </source>
</evidence>
<dbReference type="GO" id="GO:0004674">
    <property type="term" value="F:protein serine/threonine kinase activity"/>
    <property type="evidence" value="ECO:0007669"/>
    <property type="project" value="UniProtKB-KW"/>
</dbReference>
<organism evidence="13 14">
    <name type="scientific">Thermocoleostomius sinensis A174</name>
    <dbReference type="NCBI Taxonomy" id="2016057"/>
    <lineage>
        <taxon>Bacteria</taxon>
        <taxon>Bacillati</taxon>
        <taxon>Cyanobacteriota</taxon>
        <taxon>Cyanophyceae</taxon>
        <taxon>Oculatellales</taxon>
        <taxon>Oculatellaceae</taxon>
        <taxon>Thermocoleostomius</taxon>
    </lineage>
</organism>
<sequence length="502" mass="55122">MELYCTRPTCPRPLNRFSDLDDSAKLKAVPQKFCTACGMPQILVGRYMPLRLLGRGGFGAAFLARDRYTPMMRQCVVKQFQPAGNLTPSQLEIAQRLFEREAEVLESLGTRHPQIPNLLAFFELDVPSRTPGETERFFYLVQEFIDGLNMEDLLEQKRVFSEAEVTELLTEILKVLKFVHENGSIHRDIKPSNIMRHRDGRYYLLDFGAVKQVTTSVIEPKARRSTGIYSKGYAPPEQVAGSVVYPATDLYALAVTCITLLTGKQPPDLFDPLSNSFQWRSHIQVSDRLGAILDRLLLAAPNQRFQSAEQVLDALTAPPAKIPPPPPIPPTVPFPPQTPPRSVNPPISPSTPQSPSPNSPSPLPTPHPPAIQPRSRFSLVEFLGGAAFTGFEGGLVALALLSLLGTSLTPSFWLILAGITGGMILAQNRRWIERVDLVIIAVATFAIVTFVAPLNQAIPPAIITTLGSKVIAILLVGAFVGLAAIVVAIVFRLIYNLLSRLL</sequence>
<feature type="domain" description="Protein kinase" evidence="12">
    <location>
        <begin position="47"/>
        <end position="316"/>
    </location>
</feature>
<evidence type="ECO:0000256" key="5">
    <source>
        <dbReference type="ARBA" id="ARBA00022777"/>
    </source>
</evidence>
<feature type="transmembrane region" description="Helical" evidence="11">
    <location>
        <begin position="438"/>
        <end position="458"/>
    </location>
</feature>
<keyword evidence="2" id="KW-0723">Serine/threonine-protein kinase</keyword>
<evidence type="ECO:0000313" key="14">
    <source>
        <dbReference type="Proteomes" id="UP001163152"/>
    </source>
</evidence>
<evidence type="ECO:0000256" key="8">
    <source>
        <dbReference type="ARBA" id="ARBA00048679"/>
    </source>
</evidence>
<dbReference type="AlphaFoldDB" id="A0A9E8ZC25"/>
<reference evidence="13" key="1">
    <citation type="submission" date="2022-12" db="EMBL/GenBank/DDBJ databases">
        <title>Polyphasic identification of a Novel Hot-Spring Cyanobacterium Ocullathermofonsia sinensis gen nov. sp. nov. and Genomic Insights on its Adaptations to the Thermal Habitat.</title>
        <authorList>
            <person name="Daroch M."/>
            <person name="Tang J."/>
            <person name="Jiang Y."/>
        </authorList>
    </citation>
    <scope>NUCLEOTIDE SEQUENCE</scope>
    <source>
        <strain evidence="13">PKUAC-SCTA174</strain>
    </source>
</reference>
<comment type="catalytic activity">
    <reaction evidence="7">
        <text>L-threonyl-[protein] + ATP = O-phospho-L-threonyl-[protein] + ADP + H(+)</text>
        <dbReference type="Rhea" id="RHEA:46608"/>
        <dbReference type="Rhea" id="RHEA-COMP:11060"/>
        <dbReference type="Rhea" id="RHEA-COMP:11605"/>
        <dbReference type="ChEBI" id="CHEBI:15378"/>
        <dbReference type="ChEBI" id="CHEBI:30013"/>
        <dbReference type="ChEBI" id="CHEBI:30616"/>
        <dbReference type="ChEBI" id="CHEBI:61977"/>
        <dbReference type="ChEBI" id="CHEBI:456216"/>
        <dbReference type="EC" id="2.7.11.1"/>
    </reaction>
</comment>
<evidence type="ECO:0000256" key="11">
    <source>
        <dbReference type="SAM" id="Phobius"/>
    </source>
</evidence>
<dbReference type="RefSeq" id="WP_268608068.1">
    <property type="nucleotide sequence ID" value="NZ_CP113797.1"/>
</dbReference>
<dbReference type="EC" id="2.7.11.1" evidence="1"/>
<dbReference type="InterPro" id="IPR011009">
    <property type="entry name" value="Kinase-like_dom_sf"/>
</dbReference>
<evidence type="ECO:0000256" key="10">
    <source>
        <dbReference type="SAM" id="MobiDB-lite"/>
    </source>
</evidence>
<dbReference type="Gene3D" id="1.10.510.10">
    <property type="entry name" value="Transferase(Phosphotransferase) domain 1"/>
    <property type="match status" value="1"/>
</dbReference>
<dbReference type="PROSITE" id="PS00107">
    <property type="entry name" value="PROTEIN_KINASE_ATP"/>
    <property type="match status" value="1"/>
</dbReference>
<dbReference type="KEGG" id="tsin:OXH18_15830"/>
<feature type="binding site" evidence="9">
    <location>
        <position position="78"/>
    </location>
    <ligand>
        <name>ATP</name>
        <dbReference type="ChEBI" id="CHEBI:30616"/>
    </ligand>
</feature>
<evidence type="ECO:0000256" key="2">
    <source>
        <dbReference type="ARBA" id="ARBA00022527"/>
    </source>
</evidence>
<keyword evidence="6 9" id="KW-0067">ATP-binding</keyword>
<dbReference type="SUPFAM" id="SSF56112">
    <property type="entry name" value="Protein kinase-like (PK-like)"/>
    <property type="match status" value="1"/>
</dbReference>
<evidence type="ECO:0000256" key="3">
    <source>
        <dbReference type="ARBA" id="ARBA00022679"/>
    </source>
</evidence>
<evidence type="ECO:0000259" key="12">
    <source>
        <dbReference type="PROSITE" id="PS50011"/>
    </source>
</evidence>
<proteinExistence type="predicted"/>
<dbReference type="InterPro" id="IPR000719">
    <property type="entry name" value="Prot_kinase_dom"/>
</dbReference>
<dbReference type="Proteomes" id="UP001163152">
    <property type="component" value="Chromosome"/>
</dbReference>
<dbReference type="EMBL" id="CP113797">
    <property type="protein sequence ID" value="WAL58643.1"/>
    <property type="molecule type" value="Genomic_DNA"/>
</dbReference>
<dbReference type="InterPro" id="IPR017441">
    <property type="entry name" value="Protein_kinase_ATP_BS"/>
</dbReference>
<protein>
    <recommendedName>
        <fullName evidence="1">non-specific serine/threonine protein kinase</fullName>
        <ecNumber evidence="1">2.7.11.1</ecNumber>
    </recommendedName>
</protein>
<feature type="region of interest" description="Disordered" evidence="10">
    <location>
        <begin position="317"/>
        <end position="370"/>
    </location>
</feature>
<evidence type="ECO:0000256" key="4">
    <source>
        <dbReference type="ARBA" id="ARBA00022741"/>
    </source>
</evidence>
<keyword evidence="3" id="KW-0808">Transferase</keyword>
<dbReference type="GO" id="GO:0005524">
    <property type="term" value="F:ATP binding"/>
    <property type="evidence" value="ECO:0007669"/>
    <property type="project" value="UniProtKB-UniRule"/>
</dbReference>
<keyword evidence="11" id="KW-0472">Membrane</keyword>
<dbReference type="PANTHER" id="PTHR24363">
    <property type="entry name" value="SERINE/THREONINE PROTEIN KINASE"/>
    <property type="match status" value="1"/>
</dbReference>
<dbReference type="CDD" id="cd14014">
    <property type="entry name" value="STKc_PknB_like"/>
    <property type="match status" value="1"/>
</dbReference>
<gene>
    <name evidence="13" type="ORF">OXH18_15830</name>
</gene>
<evidence type="ECO:0000313" key="13">
    <source>
        <dbReference type="EMBL" id="WAL58643.1"/>
    </source>
</evidence>
<dbReference type="Gene3D" id="3.30.200.20">
    <property type="entry name" value="Phosphorylase Kinase, domain 1"/>
    <property type="match status" value="1"/>
</dbReference>
<dbReference type="Pfam" id="PF00069">
    <property type="entry name" value="Pkinase"/>
    <property type="match status" value="1"/>
</dbReference>
<evidence type="ECO:0000256" key="9">
    <source>
        <dbReference type="PROSITE-ProRule" id="PRU10141"/>
    </source>
</evidence>
<keyword evidence="11" id="KW-0812">Transmembrane</keyword>
<dbReference type="NCBIfam" id="NF045510">
    <property type="entry name" value="4Cys_prefix_kin"/>
    <property type="match status" value="1"/>
</dbReference>
<feature type="compositionally biased region" description="Pro residues" evidence="10">
    <location>
        <begin position="320"/>
        <end position="370"/>
    </location>
</feature>
<keyword evidence="4 9" id="KW-0547">Nucleotide-binding</keyword>
<dbReference type="PROSITE" id="PS50011">
    <property type="entry name" value="PROTEIN_KINASE_DOM"/>
    <property type="match status" value="1"/>
</dbReference>